<reference evidence="3 4" key="1">
    <citation type="journal article" date="2017" name="Environ. Microbiol.">
        <title>Decay of the glycolytic pathway and adaptation to intranuclear parasitism within Enterocytozoonidae microsporidia.</title>
        <authorList>
            <person name="Wiredu Boakye D."/>
            <person name="Jaroenlak P."/>
            <person name="Prachumwat A."/>
            <person name="Williams T.A."/>
            <person name="Bateman K.S."/>
            <person name="Itsathitphaisarn O."/>
            <person name="Sritunyalucksana K."/>
            <person name="Paszkiewicz K.H."/>
            <person name="Moore K.A."/>
            <person name="Stentiford G.D."/>
            <person name="Williams B.A."/>
        </authorList>
    </citation>
    <scope>NUCLEOTIDE SEQUENCE [LARGE SCALE GENOMIC DNA]</scope>
    <source>
        <strain evidence="3 4">TH1</strain>
    </source>
</reference>
<sequence>MEKSNKNDEIILRDKFLDEINHETYDYIIFGTGLTQCMVAYELSKKNKTVMVIDKNSTYGTDFSTLTYEELVKCNLFDFHEKLQDDIFISQKSNEFNIDLTPKLLLMESELKEVFIADQIDQIIGFSPIKGSFLYNNRLHSIPKNEKQALSSGAVSGIVQKTKVARFFYNLRNVDKEGYKYKKTMKEEFEMFGLDKNSIDFIGHAVALHLTDEYLMEDPKKTYDHILRFIQSVVSYNNSESPFIYPQYGLSDICQAYVRKASCYGAVFMLNGKCIKIDLNNKKVDVLDPNNHMIKINAGDIIIDSHYLEFAVNDQNKDIGNKLKNTNFKEQKQIIRCVLICKRNLKHEGARNITFLHSNFQRKSDVFGIVLNFESMACPKEYEICILSTVREQNDIKKEMEVFIKKFDVIEYFIGTRNIHENLYENVIFVKNVDESVLMDNIYEDVKNVIKKCNEEK</sequence>
<keyword evidence="4" id="KW-1185">Reference proteome</keyword>
<dbReference type="VEuPathDB" id="MicrosporidiaDB:EHP00_611"/>
<evidence type="ECO:0000256" key="2">
    <source>
        <dbReference type="RuleBase" id="RU363124"/>
    </source>
</evidence>
<dbReference type="AlphaFoldDB" id="A0A1W0E7N9"/>
<dbReference type="GO" id="GO:0005093">
    <property type="term" value="F:Rab GDP-dissociation inhibitor activity"/>
    <property type="evidence" value="ECO:0007669"/>
    <property type="project" value="InterPro"/>
</dbReference>
<dbReference type="PANTHER" id="PTHR11787">
    <property type="entry name" value="RAB GDP-DISSOCIATION INHIBITOR"/>
    <property type="match status" value="1"/>
</dbReference>
<protein>
    <recommendedName>
        <fullName evidence="2">Rab GDP dissociation inhibitor</fullName>
    </recommendedName>
</protein>
<dbReference type="Gene3D" id="3.50.50.60">
    <property type="entry name" value="FAD/NAD(P)-binding domain"/>
    <property type="match status" value="1"/>
</dbReference>
<comment type="similarity">
    <text evidence="1 2">Belongs to the Rab GDI family.</text>
</comment>
<dbReference type="SUPFAM" id="SSF54373">
    <property type="entry name" value="FAD-linked reductases, C-terminal domain"/>
    <property type="match status" value="1"/>
</dbReference>
<dbReference type="Gene3D" id="3.30.519.10">
    <property type="entry name" value="Guanine Nucleotide Dissociation Inhibitor, domain 2"/>
    <property type="match status" value="1"/>
</dbReference>
<dbReference type="GO" id="GO:0007264">
    <property type="term" value="P:small GTPase-mediated signal transduction"/>
    <property type="evidence" value="ECO:0007669"/>
    <property type="project" value="InterPro"/>
</dbReference>
<dbReference type="SUPFAM" id="SSF51905">
    <property type="entry name" value="FAD/NAD(P)-binding domain"/>
    <property type="match status" value="1"/>
</dbReference>
<dbReference type="GO" id="GO:0016192">
    <property type="term" value="P:vesicle-mediated transport"/>
    <property type="evidence" value="ECO:0007669"/>
    <property type="project" value="TreeGrafter"/>
</dbReference>
<organism evidence="3 4">
    <name type="scientific">Ecytonucleospora hepatopenaei</name>
    <dbReference type="NCBI Taxonomy" id="646526"/>
    <lineage>
        <taxon>Eukaryota</taxon>
        <taxon>Fungi</taxon>
        <taxon>Fungi incertae sedis</taxon>
        <taxon>Microsporidia</taxon>
        <taxon>Enterocytozoonidae</taxon>
        <taxon>Ecytonucleospora</taxon>
    </lineage>
</organism>
<proteinExistence type="inferred from homology"/>
<comment type="caution">
    <text evidence="3">The sequence shown here is derived from an EMBL/GenBank/DDBJ whole genome shotgun (WGS) entry which is preliminary data.</text>
</comment>
<dbReference type="InterPro" id="IPR018203">
    <property type="entry name" value="GDP_dissociation_inhibitor"/>
</dbReference>
<dbReference type="InterPro" id="IPR000806">
    <property type="entry name" value="RabGDI"/>
</dbReference>
<dbReference type="STRING" id="646526.A0A1W0E7N9"/>
<dbReference type="Proteomes" id="UP000192758">
    <property type="component" value="Unassembled WGS sequence"/>
</dbReference>
<evidence type="ECO:0000256" key="1">
    <source>
        <dbReference type="ARBA" id="ARBA00005593"/>
    </source>
</evidence>
<evidence type="ECO:0000313" key="3">
    <source>
        <dbReference type="EMBL" id="OQS55243.1"/>
    </source>
</evidence>
<dbReference type="InterPro" id="IPR036188">
    <property type="entry name" value="FAD/NAD-bd_sf"/>
</dbReference>
<evidence type="ECO:0000313" key="4">
    <source>
        <dbReference type="Proteomes" id="UP000192758"/>
    </source>
</evidence>
<dbReference type="PRINTS" id="PR00891">
    <property type="entry name" value="RABGDIREP"/>
</dbReference>
<dbReference type="OrthoDB" id="9446342at2759"/>
<dbReference type="EMBL" id="MNPJ01000012">
    <property type="protein sequence ID" value="OQS55243.1"/>
    <property type="molecule type" value="Genomic_DNA"/>
</dbReference>
<gene>
    <name evidence="3" type="primary">gdi1</name>
    <name evidence="3" type="ORF">EHP00_611</name>
</gene>
<dbReference type="Pfam" id="PF00996">
    <property type="entry name" value="GDI"/>
    <property type="match status" value="1"/>
</dbReference>
<dbReference type="Gene3D" id="1.10.405.10">
    <property type="entry name" value="Guanine Nucleotide Dissociation Inhibitor, domain 1"/>
    <property type="match status" value="1"/>
</dbReference>
<name>A0A1W0E7N9_9MICR</name>
<dbReference type="GO" id="GO:0005737">
    <property type="term" value="C:cytoplasm"/>
    <property type="evidence" value="ECO:0007669"/>
    <property type="project" value="TreeGrafter"/>
</dbReference>
<dbReference type="PRINTS" id="PR00892">
    <property type="entry name" value="RABGDI"/>
</dbReference>
<dbReference type="GO" id="GO:0015031">
    <property type="term" value="P:protein transport"/>
    <property type="evidence" value="ECO:0007669"/>
    <property type="project" value="InterPro"/>
</dbReference>
<accession>A0A1W0E7N9</accession>